<organism evidence="6 7">
    <name type="scientific">Meripilus lineatus</name>
    <dbReference type="NCBI Taxonomy" id="2056292"/>
    <lineage>
        <taxon>Eukaryota</taxon>
        <taxon>Fungi</taxon>
        <taxon>Dikarya</taxon>
        <taxon>Basidiomycota</taxon>
        <taxon>Agaricomycotina</taxon>
        <taxon>Agaricomycetes</taxon>
        <taxon>Polyporales</taxon>
        <taxon>Meripilaceae</taxon>
        <taxon>Meripilus</taxon>
    </lineage>
</organism>
<proteinExistence type="predicted"/>
<dbReference type="PANTHER" id="PTHR31250">
    <property type="entry name" value="IQ DOMAIN-CONTAINING PROTEIN IQM3"/>
    <property type="match status" value="1"/>
</dbReference>
<evidence type="ECO:0000256" key="1">
    <source>
        <dbReference type="ARBA" id="ARBA00004123"/>
    </source>
</evidence>
<sequence>MVREAWVARPLYLNTTMVDTNSKTRMTEEEMERMARENAALRIQRAWRGKIRETYLKPDFIWTDLASHAQMKVDRDAAERGENDPGGRWRRAGFLLGRLRDGNQVREVPGEDVPDAVRKHLETQHWLELIDGRWEQDDTTENFFRWLDSGGGKTLSLKECPREQLERERITYLSAEQRINYLVRIDNEGKLRWVRNGELVDTTAGRWKDSGKGRGIVPLEEPDRSSLQERTSFTEPADPSSSNSRSSSPVGINTDAAMHYYTGKRITSNPIKRILWRNFTLRGLLDRLLRKTIKRNTWIYVSVGWTS</sequence>
<dbReference type="EMBL" id="JANAWD010000359">
    <property type="protein sequence ID" value="KAJ3480712.1"/>
    <property type="molecule type" value="Genomic_DNA"/>
</dbReference>
<evidence type="ECO:0000256" key="3">
    <source>
        <dbReference type="ARBA" id="ARBA00022490"/>
    </source>
</evidence>
<protein>
    <submittedName>
        <fullName evidence="6">Uncharacterized protein</fullName>
    </submittedName>
</protein>
<evidence type="ECO:0000256" key="4">
    <source>
        <dbReference type="ARBA" id="ARBA00023242"/>
    </source>
</evidence>
<feature type="region of interest" description="Disordered" evidence="5">
    <location>
        <begin position="211"/>
        <end position="252"/>
    </location>
</feature>
<evidence type="ECO:0000313" key="7">
    <source>
        <dbReference type="Proteomes" id="UP001212997"/>
    </source>
</evidence>
<dbReference type="Proteomes" id="UP001212997">
    <property type="component" value="Unassembled WGS sequence"/>
</dbReference>
<evidence type="ECO:0000313" key="6">
    <source>
        <dbReference type="EMBL" id="KAJ3480712.1"/>
    </source>
</evidence>
<keyword evidence="4" id="KW-0539">Nucleus</keyword>
<keyword evidence="3" id="KW-0963">Cytoplasm</keyword>
<evidence type="ECO:0000256" key="5">
    <source>
        <dbReference type="SAM" id="MobiDB-lite"/>
    </source>
</evidence>
<accession>A0AAD5YGJ4</accession>
<keyword evidence="7" id="KW-1185">Reference proteome</keyword>
<dbReference type="GO" id="GO:0005737">
    <property type="term" value="C:cytoplasm"/>
    <property type="evidence" value="ECO:0007669"/>
    <property type="project" value="UniProtKB-SubCell"/>
</dbReference>
<dbReference type="GO" id="GO:0005634">
    <property type="term" value="C:nucleus"/>
    <property type="evidence" value="ECO:0007669"/>
    <property type="project" value="UniProtKB-SubCell"/>
</dbReference>
<evidence type="ECO:0000256" key="2">
    <source>
        <dbReference type="ARBA" id="ARBA00004496"/>
    </source>
</evidence>
<comment type="subcellular location">
    <subcellularLocation>
        <location evidence="2">Cytoplasm</location>
    </subcellularLocation>
    <subcellularLocation>
        <location evidence="1">Nucleus</location>
    </subcellularLocation>
</comment>
<comment type="caution">
    <text evidence="6">The sequence shown here is derived from an EMBL/GenBank/DDBJ whole genome shotgun (WGS) entry which is preliminary data.</text>
</comment>
<dbReference type="PANTHER" id="PTHR31250:SF27">
    <property type="entry name" value="IQ DOMAIN-CONTAINING PROTEIN IQM5"/>
    <property type="match status" value="1"/>
</dbReference>
<name>A0AAD5YGJ4_9APHY</name>
<reference evidence="6" key="1">
    <citation type="submission" date="2022-07" db="EMBL/GenBank/DDBJ databases">
        <title>Genome Sequence of Physisporinus lineatus.</title>
        <authorList>
            <person name="Buettner E."/>
        </authorList>
    </citation>
    <scope>NUCLEOTIDE SEQUENCE</scope>
    <source>
        <strain evidence="6">VT162</strain>
    </source>
</reference>
<dbReference type="AlphaFoldDB" id="A0AAD5YGJ4"/>
<dbReference type="InterPro" id="IPR044159">
    <property type="entry name" value="IQM"/>
</dbReference>
<gene>
    <name evidence="6" type="ORF">NLI96_g8150</name>
</gene>